<evidence type="ECO:0000313" key="8">
    <source>
        <dbReference type="EMBL" id="KPK63665.1"/>
    </source>
</evidence>
<accession>A0A0S8FTR8</accession>
<dbReference type="InterPro" id="IPR029063">
    <property type="entry name" value="SAM-dependent_MTases_sf"/>
</dbReference>
<keyword evidence="4 5" id="KW-0819">tRNA processing</keyword>
<dbReference type="InterPro" id="IPR049470">
    <property type="entry name" value="TRM61_C"/>
</dbReference>
<comment type="function">
    <text evidence="5">Catalyzes the S-adenosyl-L-methionine-dependent formation of N(1)-methyladenine at position 58 (m1A58) in tRNA.</text>
</comment>
<evidence type="ECO:0000256" key="3">
    <source>
        <dbReference type="ARBA" id="ARBA00022691"/>
    </source>
</evidence>
<feature type="binding site" evidence="6">
    <location>
        <position position="161"/>
    </location>
    <ligand>
        <name>S-adenosyl-L-methionine</name>
        <dbReference type="ChEBI" id="CHEBI:59789"/>
    </ligand>
</feature>
<comment type="similarity">
    <text evidence="5">Belongs to the class I-like SAM-binding methyltransferase superfamily. TRM61 family.</text>
</comment>
<evidence type="ECO:0000256" key="1">
    <source>
        <dbReference type="ARBA" id="ARBA00022603"/>
    </source>
</evidence>
<evidence type="ECO:0000256" key="2">
    <source>
        <dbReference type="ARBA" id="ARBA00022679"/>
    </source>
</evidence>
<comment type="catalytic activity">
    <reaction evidence="5">
        <text>adenosine(58) in tRNA + S-adenosyl-L-methionine = N(1)-methyladenosine(58) in tRNA + S-adenosyl-L-homocysteine + H(+)</text>
        <dbReference type="Rhea" id="RHEA:43152"/>
        <dbReference type="Rhea" id="RHEA-COMP:10365"/>
        <dbReference type="Rhea" id="RHEA-COMP:10366"/>
        <dbReference type="ChEBI" id="CHEBI:15378"/>
        <dbReference type="ChEBI" id="CHEBI:57856"/>
        <dbReference type="ChEBI" id="CHEBI:59789"/>
        <dbReference type="ChEBI" id="CHEBI:74411"/>
        <dbReference type="ChEBI" id="CHEBI:74491"/>
        <dbReference type="EC" id="2.1.1.220"/>
    </reaction>
</comment>
<dbReference type="STRING" id="1703779.AMJ83_05535"/>
<feature type="binding site" evidence="6">
    <location>
        <position position="133"/>
    </location>
    <ligand>
        <name>S-adenosyl-L-methionine</name>
        <dbReference type="ChEBI" id="CHEBI:59789"/>
    </ligand>
</feature>
<keyword evidence="1 5" id="KW-0489">Methyltransferase</keyword>
<dbReference type="EMBL" id="LJUJ01000009">
    <property type="protein sequence ID" value="KPK63665.1"/>
    <property type="molecule type" value="Genomic_DNA"/>
</dbReference>
<protein>
    <recommendedName>
        <fullName evidence="5">tRNA (adenine(58)-N(1))-methyltransferase TrmI</fullName>
        <ecNumber evidence="5">2.1.1.220</ecNumber>
    </recommendedName>
</protein>
<evidence type="ECO:0000256" key="4">
    <source>
        <dbReference type="ARBA" id="ARBA00022694"/>
    </source>
</evidence>
<sequence>MTKEFDNLIKEKDLVLIYLDEKRQFLAQAVSGLRMSSDLGDLDLSDIVKKPYGFVGKTHLGKDFYCLKPSTADLMMKARRTTTIVYPKDLGYLMLETAIGPGSRVIEIGTGSGALTMVLAKFVAPDGIVYSYERREDFIENARKNIERVGYAQNVEFTCVDVALKGFNQTDIDAIFIDVPEPWAIVPKAAVALKGGHHLVSWSPNVEQVKRTIEALEACSFKRTKVKEIIEREMLVRLQGVRPRERGITHTAYLIRAQKIIATT</sequence>
<evidence type="ECO:0000256" key="5">
    <source>
        <dbReference type="PIRNR" id="PIRNR017269"/>
    </source>
</evidence>
<dbReference type="GO" id="GO:0031515">
    <property type="term" value="C:tRNA (m1A) methyltransferase complex"/>
    <property type="evidence" value="ECO:0007669"/>
    <property type="project" value="UniProtKB-UniRule"/>
</dbReference>
<dbReference type="Proteomes" id="UP000051373">
    <property type="component" value="Unassembled WGS sequence"/>
</dbReference>
<keyword evidence="2 5" id="KW-0808">Transferase</keyword>
<dbReference type="EC" id="2.1.1.220" evidence="5"/>
<comment type="caution">
    <text evidence="8">The sequence shown here is derived from an EMBL/GenBank/DDBJ whole genome shotgun (WGS) entry which is preliminary data.</text>
</comment>
<feature type="binding site" evidence="6">
    <location>
        <position position="178"/>
    </location>
    <ligand>
        <name>S-adenosyl-L-methionine</name>
        <dbReference type="ChEBI" id="CHEBI:59789"/>
    </ligand>
</feature>
<gene>
    <name evidence="8" type="ORF">AMJ83_05535</name>
</gene>
<dbReference type="InterPro" id="IPR014816">
    <property type="entry name" value="tRNA_MeTrfase_Gcd14"/>
</dbReference>
<organism evidence="8 9">
    <name type="scientific">candidate division WOR_3 bacterium SM23_42</name>
    <dbReference type="NCBI Taxonomy" id="1703779"/>
    <lineage>
        <taxon>Bacteria</taxon>
        <taxon>Bacteria division WOR-3</taxon>
    </lineage>
</organism>
<dbReference type="GO" id="GO:0160107">
    <property type="term" value="F:tRNA (adenine(58)-N1)-methyltransferase activity"/>
    <property type="evidence" value="ECO:0007669"/>
    <property type="project" value="UniProtKB-EC"/>
</dbReference>
<dbReference type="CDD" id="cd02440">
    <property type="entry name" value="AdoMet_MTases"/>
    <property type="match status" value="1"/>
</dbReference>
<name>A0A0S8FTR8_UNCW3</name>
<dbReference type="Pfam" id="PF08704">
    <property type="entry name" value="GCD14"/>
    <property type="match status" value="1"/>
</dbReference>
<proteinExistence type="inferred from homology"/>
<evidence type="ECO:0000313" key="9">
    <source>
        <dbReference type="Proteomes" id="UP000051373"/>
    </source>
</evidence>
<dbReference type="GO" id="GO:0030488">
    <property type="term" value="P:tRNA methylation"/>
    <property type="evidence" value="ECO:0007669"/>
    <property type="project" value="InterPro"/>
</dbReference>
<dbReference type="PANTHER" id="PTHR12133">
    <property type="entry name" value="TRNA (ADENINE(58)-N(1))-METHYLTRANSFERASE"/>
    <property type="match status" value="1"/>
</dbReference>
<keyword evidence="3 5" id="KW-0949">S-adenosyl-L-methionine</keyword>
<evidence type="ECO:0000259" key="7">
    <source>
        <dbReference type="Pfam" id="PF08704"/>
    </source>
</evidence>
<dbReference type="SUPFAM" id="SSF53335">
    <property type="entry name" value="S-adenosyl-L-methionine-dependent methyltransferases"/>
    <property type="match status" value="1"/>
</dbReference>
<feature type="domain" description="tRNA (adenine(58)-N(1))-methyltransferase catalytic subunit TRM61 C-terminal" evidence="7">
    <location>
        <begin position="79"/>
        <end position="243"/>
    </location>
</feature>
<dbReference type="AlphaFoldDB" id="A0A0S8FTR8"/>
<comment type="subunit">
    <text evidence="5">Homotetramer composed of a dimer of dimers.</text>
</comment>
<evidence type="ECO:0000256" key="6">
    <source>
        <dbReference type="PIRSR" id="PIRSR017269-1"/>
    </source>
</evidence>
<dbReference type="PROSITE" id="PS51620">
    <property type="entry name" value="SAM_TRM61"/>
    <property type="match status" value="1"/>
</dbReference>
<dbReference type="Gene3D" id="3.10.330.20">
    <property type="match status" value="1"/>
</dbReference>
<feature type="binding site" evidence="6">
    <location>
        <begin position="112"/>
        <end position="115"/>
    </location>
    <ligand>
        <name>S-adenosyl-L-methionine</name>
        <dbReference type="ChEBI" id="CHEBI:59789"/>
    </ligand>
</feature>
<dbReference type="PANTHER" id="PTHR12133:SF1">
    <property type="entry name" value="TRNA (ADENINE(58)-N(1))-METHYLTRANSFERASE, MITOCHONDRIAL"/>
    <property type="match status" value="1"/>
</dbReference>
<dbReference type="PIRSF" id="PIRSF017269">
    <property type="entry name" value="GCD14"/>
    <property type="match status" value="1"/>
</dbReference>
<dbReference type="Gene3D" id="3.40.50.150">
    <property type="entry name" value="Vaccinia Virus protein VP39"/>
    <property type="match status" value="1"/>
</dbReference>
<reference evidence="8 9" key="1">
    <citation type="journal article" date="2015" name="Microbiome">
        <title>Genomic resolution of linkages in carbon, nitrogen, and sulfur cycling among widespread estuary sediment bacteria.</title>
        <authorList>
            <person name="Baker B.J."/>
            <person name="Lazar C.S."/>
            <person name="Teske A.P."/>
            <person name="Dick G.J."/>
        </authorList>
    </citation>
    <scope>NUCLEOTIDE SEQUENCE [LARGE SCALE GENOMIC DNA]</scope>
    <source>
        <strain evidence="8">SM23_42</strain>
    </source>
</reference>